<dbReference type="OrthoDB" id="243791at2"/>
<proteinExistence type="predicted"/>
<dbReference type="PANTHER" id="PTHR34817:SF1">
    <property type="entry name" value="NUCLEOTIDYLTRANSFERASE"/>
    <property type="match status" value="1"/>
</dbReference>
<dbReference type="GO" id="GO:0016740">
    <property type="term" value="F:transferase activity"/>
    <property type="evidence" value="ECO:0007669"/>
    <property type="project" value="UniProtKB-KW"/>
</dbReference>
<reference evidence="1 2" key="1">
    <citation type="submission" date="2017-11" db="EMBL/GenBank/DDBJ databases">
        <title>Genomic Encyclopedia of Archaeal and Bacterial Type Strains, Phase II (KMG-II): From Individual Species to Whole Genera.</title>
        <authorList>
            <person name="Goeker M."/>
        </authorList>
    </citation>
    <scope>NUCLEOTIDE SEQUENCE [LARGE SCALE GENOMIC DNA]</scope>
    <source>
        <strain evidence="1 2">DSM 28175</strain>
    </source>
</reference>
<organism evidence="1 2">
    <name type="scientific">Mucilaginibacter auburnensis</name>
    <dbReference type="NCBI Taxonomy" id="1457233"/>
    <lineage>
        <taxon>Bacteria</taxon>
        <taxon>Pseudomonadati</taxon>
        <taxon>Bacteroidota</taxon>
        <taxon>Sphingobacteriia</taxon>
        <taxon>Sphingobacteriales</taxon>
        <taxon>Sphingobacteriaceae</taxon>
        <taxon>Mucilaginibacter</taxon>
    </lineage>
</organism>
<evidence type="ECO:0000313" key="2">
    <source>
        <dbReference type="Proteomes" id="UP000242687"/>
    </source>
</evidence>
<comment type="caution">
    <text evidence="1">The sequence shown here is derived from an EMBL/GenBank/DDBJ whole genome shotgun (WGS) entry which is preliminary data.</text>
</comment>
<dbReference type="Proteomes" id="UP000242687">
    <property type="component" value="Unassembled WGS sequence"/>
</dbReference>
<protein>
    <submittedName>
        <fullName evidence="1">Putative nucleotidyltransferase</fullName>
    </submittedName>
</protein>
<dbReference type="AlphaFoldDB" id="A0A2H9VQ95"/>
<keyword evidence="1" id="KW-0808">Transferase</keyword>
<name>A0A2H9VQ95_9SPHI</name>
<keyword evidence="2" id="KW-1185">Reference proteome</keyword>
<dbReference type="InterPro" id="IPR018775">
    <property type="entry name" value="RlaP"/>
</dbReference>
<dbReference type="Pfam" id="PF10127">
    <property type="entry name" value="RlaP"/>
    <property type="match status" value="1"/>
</dbReference>
<evidence type="ECO:0000313" key="1">
    <source>
        <dbReference type="EMBL" id="PJJ80497.1"/>
    </source>
</evidence>
<dbReference type="EMBL" id="PGFJ01000002">
    <property type="protein sequence ID" value="PJJ80497.1"/>
    <property type="molecule type" value="Genomic_DNA"/>
</dbReference>
<gene>
    <name evidence="1" type="ORF">CLV57_3648</name>
</gene>
<dbReference type="RefSeq" id="WP_100342772.1">
    <property type="nucleotide sequence ID" value="NZ_PGFJ01000002.1"/>
</dbReference>
<accession>A0A2H9VQ95</accession>
<dbReference type="PANTHER" id="PTHR34817">
    <property type="entry name" value="NUCLEOTIDYLTRANSFERASE"/>
    <property type="match status" value="1"/>
</dbReference>
<sequence>MTFEELKQSNNLLLLDCISGSTAYNLNTEHSDLDKKGVFITPKTTLFGFEQQTQIASARNDEVYFEVGRFIDLLTKNNPNILELLSTPAEFVLYRHPLMDLVKPKQFLSKLCLNTFAGYAYTQIKKAKGLNKKINQPLPVERKSVLDFCYVIYNNGSISLQQWLKLNWLDQAECGLVSVDHFRNVYLLYSSKQLSAGNLRGIVSGQDANDVQLSQVPKGINHLAVMSFNKDGYSMYCREYREYKEWEENRNEERFRSTLSHGKSYDAKNMMHTIRLLNMAEEIAIHQQIFVERTDREFLLSIRRGEFEFAELMVMIEKKMKRIEAAYAISNLPERPDTLEAERILVEIRENYYR</sequence>